<evidence type="ECO:0000313" key="9">
    <source>
        <dbReference type="EMBL" id="RHH10752.1"/>
    </source>
</evidence>
<dbReference type="SUPFAM" id="SSF51735">
    <property type="entry name" value="NAD(P)-binding Rossmann-fold domains"/>
    <property type="match status" value="1"/>
</dbReference>
<dbReference type="EMBL" id="QRJE01000017">
    <property type="protein sequence ID" value="RHH10752.1"/>
    <property type="molecule type" value="Genomic_DNA"/>
</dbReference>
<dbReference type="InterPro" id="IPR029903">
    <property type="entry name" value="RmlD-like-bd"/>
</dbReference>
<comment type="similarity">
    <text evidence="2 6">Belongs to the dTDP-4-dehydrorhamnose reductase family.</text>
</comment>
<evidence type="ECO:0000256" key="3">
    <source>
        <dbReference type="ARBA" id="ARBA00012929"/>
    </source>
</evidence>
<comment type="pathway">
    <text evidence="1 6">Carbohydrate biosynthesis; dTDP-L-rhamnose biosynthesis.</text>
</comment>
<evidence type="ECO:0000313" key="11">
    <source>
        <dbReference type="Proteomes" id="UP000266644"/>
    </source>
</evidence>
<evidence type="ECO:0000259" key="7">
    <source>
        <dbReference type="Pfam" id="PF04321"/>
    </source>
</evidence>
<dbReference type="UniPathway" id="UPA00124"/>
<evidence type="ECO:0000313" key="8">
    <source>
        <dbReference type="EMBL" id="QCQ37388.1"/>
    </source>
</evidence>
<dbReference type="InterPro" id="IPR036291">
    <property type="entry name" value="NAD(P)-bd_dom_sf"/>
</dbReference>
<dbReference type="EMBL" id="CP036553">
    <property type="protein sequence ID" value="QCQ37388.1"/>
    <property type="molecule type" value="Genomic_DNA"/>
</dbReference>
<dbReference type="Proteomes" id="UP000028294">
    <property type="component" value="Chromosome"/>
</dbReference>
<evidence type="ECO:0000256" key="4">
    <source>
        <dbReference type="ARBA" id="ARBA00017099"/>
    </source>
</evidence>
<name>A0A396BZV2_BACFG</name>
<feature type="domain" description="RmlD-like substrate binding" evidence="7">
    <location>
        <begin position="3"/>
        <end position="296"/>
    </location>
</feature>
<dbReference type="Gene3D" id="3.40.50.720">
    <property type="entry name" value="NAD(P)-binding Rossmann-like Domain"/>
    <property type="match status" value="1"/>
</dbReference>
<comment type="function">
    <text evidence="6">Catalyzes the reduction of dTDP-6-deoxy-L-lyxo-4-hexulose to yield dTDP-L-rhamnose.</text>
</comment>
<dbReference type="Proteomes" id="UP000266644">
    <property type="component" value="Unassembled WGS sequence"/>
</dbReference>
<dbReference type="Pfam" id="PF04321">
    <property type="entry name" value="RmlD_sub_bind"/>
    <property type="match status" value="1"/>
</dbReference>
<evidence type="ECO:0000256" key="1">
    <source>
        <dbReference type="ARBA" id="ARBA00004781"/>
    </source>
</evidence>
<dbReference type="PANTHER" id="PTHR10491:SF4">
    <property type="entry name" value="METHIONINE ADENOSYLTRANSFERASE 2 SUBUNIT BETA"/>
    <property type="match status" value="1"/>
</dbReference>
<reference evidence="8 10" key="2">
    <citation type="submission" date="2019-03" db="EMBL/GenBank/DDBJ databases">
        <title>Complete genome assembly of MDR B. fragilis.</title>
        <authorList>
            <person name="Sydenham T.V."/>
            <person name="Hasman H."/>
            <person name="Justesen U.S."/>
        </authorList>
    </citation>
    <scope>NUCLEOTIDE SEQUENCE [LARGE SCALE GENOMIC DNA]</scope>
    <source>
        <strain evidence="8 10">DCMOUH0067B</strain>
    </source>
</reference>
<dbReference type="GO" id="GO:0019305">
    <property type="term" value="P:dTDP-rhamnose biosynthetic process"/>
    <property type="evidence" value="ECO:0007669"/>
    <property type="project" value="UniProtKB-UniPathway"/>
</dbReference>
<evidence type="ECO:0000256" key="6">
    <source>
        <dbReference type="RuleBase" id="RU364082"/>
    </source>
</evidence>
<evidence type="ECO:0000256" key="5">
    <source>
        <dbReference type="ARBA" id="ARBA00048200"/>
    </source>
</evidence>
<keyword evidence="6" id="KW-0521">NADP</keyword>
<protein>
    <recommendedName>
        <fullName evidence="4 6">dTDP-4-dehydrorhamnose reductase</fullName>
        <ecNumber evidence="3 6">1.1.1.133</ecNumber>
    </recommendedName>
</protein>
<dbReference type="GO" id="GO:0005829">
    <property type="term" value="C:cytosol"/>
    <property type="evidence" value="ECO:0007669"/>
    <property type="project" value="TreeGrafter"/>
</dbReference>
<accession>A0A396BZV2</accession>
<proteinExistence type="inferred from homology"/>
<comment type="catalytic activity">
    <reaction evidence="5">
        <text>dTDP-beta-L-rhamnose + NADP(+) = dTDP-4-dehydro-beta-L-rhamnose + NADPH + H(+)</text>
        <dbReference type="Rhea" id="RHEA:21796"/>
        <dbReference type="ChEBI" id="CHEBI:15378"/>
        <dbReference type="ChEBI" id="CHEBI:57510"/>
        <dbReference type="ChEBI" id="CHEBI:57783"/>
        <dbReference type="ChEBI" id="CHEBI:58349"/>
        <dbReference type="ChEBI" id="CHEBI:62830"/>
        <dbReference type="EC" id="1.1.1.133"/>
    </reaction>
</comment>
<evidence type="ECO:0000256" key="2">
    <source>
        <dbReference type="ARBA" id="ARBA00010944"/>
    </source>
</evidence>
<sequence length="297" mass="33009">MKNILIIGANGFTGRRILNDLSAKPIYNVTGCSLRDDICPGKGYRFVRTDIRDTDAVQRLFNESQPDIVINTSALSVPDYCETHHAEAEATNVTAVETISHACEQYGSRFIHLSTDFVFDGKSNQLYKEEDEASPVNYYGVTKLKAEKVVADCCSNYAIVRVVVVYGKALTGQHGNILQLVANRLRKGETIRVVSDQWRTPTFVGDISEGVEKLMFHSSNGIYHICGNECLTIAEIAYRVADFLKLDRSLIEPVTTEEMQEATPRPRFSGLSIEKAKTEIGYNPHTLEEGMAACLSE</sequence>
<dbReference type="PANTHER" id="PTHR10491">
    <property type="entry name" value="DTDP-4-DEHYDRORHAMNOSE REDUCTASE"/>
    <property type="match status" value="1"/>
</dbReference>
<dbReference type="GO" id="GO:0008831">
    <property type="term" value="F:dTDP-4-dehydrorhamnose reductase activity"/>
    <property type="evidence" value="ECO:0007669"/>
    <property type="project" value="UniProtKB-EC"/>
</dbReference>
<dbReference type="AlphaFoldDB" id="A0A396BZV2"/>
<evidence type="ECO:0000313" key="10">
    <source>
        <dbReference type="Proteomes" id="UP000028294"/>
    </source>
</evidence>
<keyword evidence="6" id="KW-0560">Oxidoreductase</keyword>
<dbReference type="RefSeq" id="WP_032529946.1">
    <property type="nucleotide sequence ID" value="NZ_CAXSXC010000012.1"/>
</dbReference>
<gene>
    <name evidence="9" type="ORF">DW228_11685</name>
    <name evidence="8" type="ORF">IA74_015395</name>
</gene>
<dbReference type="InterPro" id="IPR005913">
    <property type="entry name" value="dTDP_dehydrorham_reduct"/>
</dbReference>
<organism evidence="9 11">
    <name type="scientific">Bacteroides fragilis</name>
    <dbReference type="NCBI Taxonomy" id="817"/>
    <lineage>
        <taxon>Bacteria</taxon>
        <taxon>Pseudomonadati</taxon>
        <taxon>Bacteroidota</taxon>
        <taxon>Bacteroidia</taxon>
        <taxon>Bacteroidales</taxon>
        <taxon>Bacteroidaceae</taxon>
        <taxon>Bacteroides</taxon>
    </lineage>
</organism>
<dbReference type="CDD" id="cd05254">
    <property type="entry name" value="dTDP_HR_like_SDR_e"/>
    <property type="match status" value="1"/>
</dbReference>
<reference evidence="9 11" key="1">
    <citation type="submission" date="2018-08" db="EMBL/GenBank/DDBJ databases">
        <title>A genome reference for cultivated species of the human gut microbiota.</title>
        <authorList>
            <person name="Zou Y."/>
            <person name="Xue W."/>
            <person name="Luo G."/>
        </authorList>
    </citation>
    <scope>NUCLEOTIDE SEQUENCE [LARGE SCALE GENOMIC DNA]</scope>
    <source>
        <strain evidence="9 11">AM18-6</strain>
    </source>
</reference>
<dbReference type="EC" id="1.1.1.133" evidence="3 6"/>